<proteinExistence type="inferred from homology"/>
<evidence type="ECO:0000313" key="11">
    <source>
        <dbReference type="Proteomes" id="UP000694867"/>
    </source>
</evidence>
<evidence type="ECO:0000256" key="5">
    <source>
        <dbReference type="ARBA" id="ARBA00023125"/>
    </source>
</evidence>
<protein>
    <submittedName>
        <fullName evidence="12">Chromosome transmission fidelity protein 18 homolog</fullName>
    </submittedName>
</protein>
<evidence type="ECO:0000256" key="7">
    <source>
        <dbReference type="ARBA" id="ARBA00023306"/>
    </source>
</evidence>
<organism evidence="11 12">
    <name type="scientific">Galendromus occidentalis</name>
    <name type="common">western predatory mite</name>
    <dbReference type="NCBI Taxonomy" id="34638"/>
    <lineage>
        <taxon>Eukaryota</taxon>
        <taxon>Metazoa</taxon>
        <taxon>Ecdysozoa</taxon>
        <taxon>Arthropoda</taxon>
        <taxon>Chelicerata</taxon>
        <taxon>Arachnida</taxon>
        <taxon>Acari</taxon>
        <taxon>Parasitiformes</taxon>
        <taxon>Mesostigmata</taxon>
        <taxon>Gamasina</taxon>
        <taxon>Phytoseioidea</taxon>
        <taxon>Phytoseiidae</taxon>
        <taxon>Typhlodrominae</taxon>
        <taxon>Galendromus</taxon>
    </lineage>
</organism>
<dbReference type="GeneID" id="100903478"/>
<dbReference type="GO" id="GO:0006260">
    <property type="term" value="P:DNA replication"/>
    <property type="evidence" value="ECO:0007669"/>
    <property type="project" value="UniProtKB-KW"/>
</dbReference>
<comment type="similarity">
    <text evidence="8">Belongs to the activator 1 small subunits family. CTF18 subfamily.</text>
</comment>
<dbReference type="PANTHER" id="PTHR46765:SF1">
    <property type="entry name" value="P-LOOP CONTAINING NUCLEOSIDE TRIPHOSPHATE HYDROLASES SUPERFAMILY PROTEIN"/>
    <property type="match status" value="1"/>
</dbReference>
<dbReference type="Pfam" id="PF00004">
    <property type="entry name" value="AAA"/>
    <property type="match status" value="1"/>
</dbReference>
<dbReference type="AlphaFoldDB" id="A0AAJ7L5H7"/>
<dbReference type="SUPFAM" id="SSF52540">
    <property type="entry name" value="P-loop containing nucleoside triphosphate hydrolases"/>
    <property type="match status" value="1"/>
</dbReference>
<gene>
    <name evidence="12" type="primary">LOC100903478</name>
</gene>
<feature type="compositionally biased region" description="Basic and acidic residues" evidence="9">
    <location>
        <begin position="763"/>
        <end position="772"/>
    </location>
</feature>
<evidence type="ECO:0000259" key="10">
    <source>
        <dbReference type="SMART" id="SM00382"/>
    </source>
</evidence>
<evidence type="ECO:0000256" key="8">
    <source>
        <dbReference type="ARBA" id="ARBA00043975"/>
    </source>
</evidence>
<evidence type="ECO:0000313" key="12">
    <source>
        <dbReference type="RefSeq" id="XP_018496429.1"/>
    </source>
</evidence>
<keyword evidence="7" id="KW-0131">Cell cycle</keyword>
<evidence type="ECO:0000256" key="4">
    <source>
        <dbReference type="ARBA" id="ARBA00022840"/>
    </source>
</evidence>
<keyword evidence="3" id="KW-0547">Nucleotide-binding</keyword>
<dbReference type="Gene3D" id="1.10.8.60">
    <property type="match status" value="1"/>
</dbReference>
<dbReference type="InterPro" id="IPR053016">
    <property type="entry name" value="CTF18-RFC_complex"/>
</dbReference>
<evidence type="ECO:0000256" key="1">
    <source>
        <dbReference type="ARBA" id="ARBA00004123"/>
    </source>
</evidence>
<dbReference type="PANTHER" id="PTHR46765">
    <property type="entry name" value="P-LOOP CONTAINING NUCLEOSIDE TRIPHOSPHATE HYDROLASES SUPERFAMILY PROTEIN"/>
    <property type="match status" value="1"/>
</dbReference>
<comment type="subcellular location">
    <subcellularLocation>
        <location evidence="1">Nucleus</location>
    </subcellularLocation>
</comment>
<dbReference type="RefSeq" id="XP_018496429.1">
    <property type="nucleotide sequence ID" value="XM_018640913.1"/>
</dbReference>
<dbReference type="CDD" id="cd18140">
    <property type="entry name" value="HLD_clamp_RFC"/>
    <property type="match status" value="1"/>
</dbReference>
<dbReference type="InterPro" id="IPR003593">
    <property type="entry name" value="AAA+_ATPase"/>
</dbReference>
<evidence type="ECO:0000256" key="3">
    <source>
        <dbReference type="ARBA" id="ARBA00022741"/>
    </source>
</evidence>
<dbReference type="GO" id="GO:0005634">
    <property type="term" value="C:nucleus"/>
    <property type="evidence" value="ECO:0007669"/>
    <property type="project" value="UniProtKB-SubCell"/>
</dbReference>
<dbReference type="InterPro" id="IPR047854">
    <property type="entry name" value="RFC_lid"/>
</dbReference>
<feature type="region of interest" description="Disordered" evidence="9">
    <location>
        <begin position="154"/>
        <end position="179"/>
    </location>
</feature>
<dbReference type="Gene3D" id="3.40.50.300">
    <property type="entry name" value="P-loop containing nucleotide triphosphate hydrolases"/>
    <property type="match status" value="1"/>
</dbReference>
<reference evidence="12" key="1">
    <citation type="submission" date="2025-08" db="UniProtKB">
        <authorList>
            <consortium name="RefSeq"/>
        </authorList>
    </citation>
    <scope>IDENTIFICATION</scope>
</reference>
<evidence type="ECO:0000256" key="6">
    <source>
        <dbReference type="ARBA" id="ARBA00023242"/>
    </source>
</evidence>
<dbReference type="GO" id="GO:0003677">
    <property type="term" value="F:DNA binding"/>
    <property type="evidence" value="ECO:0007669"/>
    <property type="project" value="UniProtKB-KW"/>
</dbReference>
<name>A0AAJ7L5H7_9ACAR</name>
<feature type="compositionally biased region" description="Acidic residues" evidence="9">
    <location>
        <begin position="1"/>
        <end position="22"/>
    </location>
</feature>
<feature type="region of interest" description="Disordered" evidence="9">
    <location>
        <begin position="753"/>
        <end position="773"/>
    </location>
</feature>
<dbReference type="SMART" id="SM00382">
    <property type="entry name" value="AAA"/>
    <property type="match status" value="1"/>
</dbReference>
<feature type="compositionally biased region" description="Basic and acidic residues" evidence="9">
    <location>
        <begin position="162"/>
        <end position="179"/>
    </location>
</feature>
<keyword evidence="11" id="KW-1185">Reference proteome</keyword>
<keyword evidence="2" id="KW-0235">DNA replication</keyword>
<keyword evidence="5" id="KW-0238">DNA-binding</keyword>
<evidence type="ECO:0000256" key="2">
    <source>
        <dbReference type="ARBA" id="ARBA00022705"/>
    </source>
</evidence>
<sequence>MEDMEEEPSDTLTREDEEEEEAPAGRSVKRLASPTPGCSSDSPDAKRVRSESPSGDLEIDLDTSTHEEVPPVPPVTRWANVFPVRTRDGRLSLVPVRSTNSIEASTESVPSNGEKLSLLKKPFWDVFLEAEAELERLRQVPVSHLDTSAENAALPEGYADVEETRPGGHRDSREQRPNDELWTEKYKPKSFRDLLSDAALNRMVLQWLKLWDACVFNKEVKKPPPVPQETNERKRFFQRWLPELNMELDKSRRPVQPVVLVAGPPGLGKTTLAHVLARHSGYNVVELNASDDRSPEAFRSALESATQMKSVLDKECRPNCLVIDEIDGAPSQSIAVLLNMLKPEPAAEGKSKKRKPKVLTRPVICICNDPWGPALRQLRQNAILIQVPSIQTQRLSARLQNILRRERMKYDSAALQALAEKTGNDIRSCLSTLQFLHSRKGAVSMTDVTATNVGNKDTQQTLGNVLHGIFSKPRETQTSGRRARSSDIPGLVQSFGDYERVNQALFDTYISRQGLDSEMTSKVPLSSEWLCFADQVQSVIMSTQNYSLMAYGSFTAARFHTMHASYRPTKLVMNNSHVENYMKSQKMKHHLSSLLSSTTPSMAAQYSGSNILLEVLPFVFGIIQPQLKSSNVQLLNDEDRTKFRAATGVMSAFGLMFQQRHIEGRYSFELEPNIEELVRFPGIEQSFTPLTYAAKLMFSRTLELQKVRSSEDSVTSTVRAKKVTKSLAQVSKPAIQPERVRKDFFGRVIKKKSLSDESPSQQTEREQEEAKSESYSVYYRFKEGFSNAVRKNLKIKQIL</sequence>
<dbReference type="KEGG" id="goe:100903478"/>
<feature type="domain" description="AAA+ ATPase" evidence="10">
    <location>
        <begin position="255"/>
        <end position="389"/>
    </location>
</feature>
<dbReference type="Proteomes" id="UP000694867">
    <property type="component" value="Unplaced"/>
</dbReference>
<accession>A0AAJ7L5H7</accession>
<evidence type="ECO:0000256" key="9">
    <source>
        <dbReference type="SAM" id="MobiDB-lite"/>
    </source>
</evidence>
<dbReference type="InterPro" id="IPR027417">
    <property type="entry name" value="P-loop_NTPase"/>
</dbReference>
<dbReference type="GO" id="GO:0005524">
    <property type="term" value="F:ATP binding"/>
    <property type="evidence" value="ECO:0007669"/>
    <property type="project" value="UniProtKB-KW"/>
</dbReference>
<dbReference type="GO" id="GO:0016887">
    <property type="term" value="F:ATP hydrolysis activity"/>
    <property type="evidence" value="ECO:0007669"/>
    <property type="project" value="InterPro"/>
</dbReference>
<dbReference type="InterPro" id="IPR003959">
    <property type="entry name" value="ATPase_AAA_core"/>
</dbReference>
<keyword evidence="6" id="KW-0539">Nucleus</keyword>
<dbReference type="CTD" id="44637"/>
<keyword evidence="4" id="KW-0067">ATP-binding</keyword>
<feature type="region of interest" description="Disordered" evidence="9">
    <location>
        <begin position="1"/>
        <end position="72"/>
    </location>
</feature>
<dbReference type="CDD" id="cd00009">
    <property type="entry name" value="AAA"/>
    <property type="match status" value="1"/>
</dbReference>